<feature type="chain" id="PRO_5030819155" evidence="1">
    <location>
        <begin position="28"/>
        <end position="362"/>
    </location>
</feature>
<evidence type="ECO:0000313" key="2">
    <source>
        <dbReference type="EMBL" id="MBA5605303.1"/>
    </source>
</evidence>
<evidence type="ECO:0000313" key="3">
    <source>
        <dbReference type="Proteomes" id="UP000566711"/>
    </source>
</evidence>
<dbReference type="Proteomes" id="UP000566711">
    <property type="component" value="Unassembled WGS sequence"/>
</dbReference>
<dbReference type="GO" id="GO:0016788">
    <property type="term" value="F:hydrolase activity, acting on ester bonds"/>
    <property type="evidence" value="ECO:0007669"/>
    <property type="project" value="UniProtKB-ARBA"/>
</dbReference>
<dbReference type="AlphaFoldDB" id="A0A7W2EG52"/>
<dbReference type="RefSeq" id="WP_182216066.1">
    <property type="nucleotide sequence ID" value="NZ_JACEZS010000005.1"/>
</dbReference>
<dbReference type="InterPro" id="IPR036514">
    <property type="entry name" value="SGNH_hydro_sf"/>
</dbReference>
<dbReference type="EMBL" id="JACEZS010000005">
    <property type="protein sequence ID" value="MBA5605303.1"/>
    <property type="molecule type" value="Genomic_DNA"/>
</dbReference>
<sequence length="362" mass="39125">MPTRIRHSLRTLLPLLALLAAGAEASASTLNQNASWTIDRANTSTKYRVVAYGDSIYAGYNGSITSAAKYSAPTVDAEYMSALWGADIESVRRTKSGAVASDVYNNKIVAERSYMQASSTRVVTFEMCGNDGLQARTSFKSQSGTCDYTVLDNAEASCKTYVAAAMDYINANAYPGVKLKVISNLHYPGYAADNVQSSCTDASTGQTVKMQDRFLLSLARMNYMMCDTARQKGFTCADNFAQYMGGDYDSNGDGQIDSDALRYVAGESQDSYVNRITTALRSTIRDANTHFVSSGSSYDYIQSDDTHPTYTGSTITSGLFGSTTGSGAPRYTSFTGGKSPIWNQYGHERMGWAVSTFNPATP</sequence>
<name>A0A7W2EG52_9BURK</name>
<evidence type="ECO:0000256" key="1">
    <source>
        <dbReference type="SAM" id="SignalP"/>
    </source>
</evidence>
<reference evidence="2 3" key="1">
    <citation type="submission" date="2020-07" db="EMBL/GenBank/DDBJ databases">
        <title>Novel species isolated from subtropical streams in China.</title>
        <authorList>
            <person name="Lu H."/>
        </authorList>
    </citation>
    <scope>NUCLEOTIDE SEQUENCE [LARGE SCALE GENOMIC DNA]</scope>
    <source>
        <strain evidence="2 3">FT3S</strain>
    </source>
</reference>
<keyword evidence="3" id="KW-1185">Reference proteome</keyword>
<keyword evidence="2" id="KW-0378">Hydrolase</keyword>
<feature type="signal peptide" evidence="1">
    <location>
        <begin position="1"/>
        <end position="27"/>
    </location>
</feature>
<dbReference type="Gene3D" id="3.40.50.1110">
    <property type="entry name" value="SGNH hydrolase"/>
    <property type="match status" value="1"/>
</dbReference>
<comment type="caution">
    <text evidence="2">The sequence shown here is derived from an EMBL/GenBank/DDBJ whole genome shotgun (WGS) entry which is preliminary data.</text>
</comment>
<proteinExistence type="predicted"/>
<accession>A0A7W2EG52</accession>
<gene>
    <name evidence="2" type="ORF">H3H36_08020</name>
</gene>
<dbReference type="SUPFAM" id="SSF52266">
    <property type="entry name" value="SGNH hydrolase"/>
    <property type="match status" value="1"/>
</dbReference>
<organism evidence="2 3">
    <name type="scientific">Rugamonas fusca</name>
    <dbReference type="NCBI Taxonomy" id="2758568"/>
    <lineage>
        <taxon>Bacteria</taxon>
        <taxon>Pseudomonadati</taxon>
        <taxon>Pseudomonadota</taxon>
        <taxon>Betaproteobacteria</taxon>
        <taxon>Burkholderiales</taxon>
        <taxon>Oxalobacteraceae</taxon>
        <taxon>Telluria group</taxon>
        <taxon>Rugamonas</taxon>
    </lineage>
</organism>
<protein>
    <submittedName>
        <fullName evidence="2">SGNH/GDSL hydrolase family protein</fullName>
    </submittedName>
</protein>
<keyword evidence="1" id="KW-0732">Signal</keyword>